<dbReference type="InterPro" id="IPR009008">
    <property type="entry name" value="Val/Leu/Ile-tRNA-synth_edit"/>
</dbReference>
<evidence type="ECO:0000256" key="1">
    <source>
        <dbReference type="ARBA" id="ARBA00005594"/>
    </source>
</evidence>
<feature type="domain" description="Aminoacyl-tRNA synthetase class Ia" evidence="11">
    <location>
        <begin position="136"/>
        <end position="692"/>
    </location>
</feature>
<dbReference type="NCBIfam" id="TIGR00395">
    <property type="entry name" value="leuS_arch"/>
    <property type="match status" value="1"/>
</dbReference>
<evidence type="ECO:0000313" key="12">
    <source>
        <dbReference type="EMBL" id="KAF9513498.1"/>
    </source>
</evidence>
<dbReference type="SUPFAM" id="SSF52374">
    <property type="entry name" value="Nucleotidylyl transferase"/>
    <property type="match status" value="1"/>
</dbReference>
<protein>
    <recommendedName>
        <fullName evidence="2">leucine--tRNA ligase</fullName>
        <ecNumber evidence="2">6.1.1.4</ecNumber>
    </recommendedName>
    <alternativeName>
        <fullName evidence="8">Leucyl-tRNA synthetase</fullName>
    </alternativeName>
</protein>
<dbReference type="GO" id="GO:0002161">
    <property type="term" value="F:aminoacyl-tRNA deacylase activity"/>
    <property type="evidence" value="ECO:0007669"/>
    <property type="project" value="InterPro"/>
</dbReference>
<evidence type="ECO:0000256" key="7">
    <source>
        <dbReference type="ARBA" id="ARBA00023146"/>
    </source>
</evidence>
<proteinExistence type="inferred from homology"/>
<keyword evidence="5" id="KW-0067">ATP-binding</keyword>
<dbReference type="Gene3D" id="3.40.50.620">
    <property type="entry name" value="HUPs"/>
    <property type="match status" value="1"/>
</dbReference>
<evidence type="ECO:0000259" key="11">
    <source>
        <dbReference type="Pfam" id="PF00133"/>
    </source>
</evidence>
<evidence type="ECO:0000256" key="4">
    <source>
        <dbReference type="ARBA" id="ARBA00022741"/>
    </source>
</evidence>
<gene>
    <name evidence="12" type="ORF">BS47DRAFT_1362361</name>
</gene>
<evidence type="ECO:0000256" key="8">
    <source>
        <dbReference type="ARBA" id="ARBA00030520"/>
    </source>
</evidence>
<comment type="catalytic activity">
    <reaction evidence="9">
        <text>tRNA(Leu) + L-leucine + ATP = L-leucyl-tRNA(Leu) + AMP + diphosphate</text>
        <dbReference type="Rhea" id="RHEA:11688"/>
        <dbReference type="Rhea" id="RHEA-COMP:9613"/>
        <dbReference type="Rhea" id="RHEA-COMP:9622"/>
        <dbReference type="ChEBI" id="CHEBI:30616"/>
        <dbReference type="ChEBI" id="CHEBI:33019"/>
        <dbReference type="ChEBI" id="CHEBI:57427"/>
        <dbReference type="ChEBI" id="CHEBI:78442"/>
        <dbReference type="ChEBI" id="CHEBI:78494"/>
        <dbReference type="ChEBI" id="CHEBI:456215"/>
        <dbReference type="EC" id="6.1.1.4"/>
    </reaction>
</comment>
<feature type="region of interest" description="Disordered" evidence="10">
    <location>
        <begin position="950"/>
        <end position="979"/>
    </location>
</feature>
<sequence length="979" mass="108920">MNGSLHLGHGFTISKIEFNAGYQRMLGKRTLFPVAFHCTGMPIKAAADKLVREMELFGPDFLGYSEDADEEDGVPNATKEVSTAVDKAKKGKLNAKSTGLKYQFQIMLSIGVPREEIKKFADSLHWLDYFPPITITDLTDLGARVDWRRSFITTDVNPYFDTFVRWQLNKLHAADKIKFGERYTIYSPKDGQPCMDHDRSAGEALGPQEYTGIRMEVVHWSAATAKTLDSIPSLRGKKVFFVAATLRPETMYGQTNCFVGSAIKYGFFAVNDSEVYVCTLRAARNMAFQGVFQSKGQVNQITEIDGLKLVGTKIKAPFAIHPEVYVLPMENVLATKGTGVVTCVPSDSPDDYQTLLDLRKKPEFYKIDPSWASFDPVPVLSTPTYGELTAPAVVVQLKIQSQKDTKQLAEAKEIVYKEGFYGGTMVVGEFKGSSVQEAKPQVRARMIEAGLAFAYAEPEGLIISRSGEECVVALADQWYLDYGEPSWREQADELLAKMETYSYETRHAFEGSLAWLHQWACARSFGLGSRLPWDKQFLVESLSDSTIYMSYYTIAHLLQGNWKGTQPGTLGITPEQLTDEVWEHILGTGPFPPLSPSHVNKRYFYPLDIRSSGKDLIPNHLTFAVYNHAALFEEEYWPVSMRTNGHLMLNGKKMSKSTGNSLTLKESVEKFGADATRLTLADAGDGIEDANFDEKNANASILRLHTLIEWCQEMKAEIDNPQSGLRRGKKDSFHDAVFQNEIYRLNQLAKAAYEADVRHWDACWSGRVVDTNSGAAGASDCSAFFRACVRSVQWALWPEIGANGVEEAVIEAGAYLRGTVKMIRDTEISLQKKALKGKGASAGFDSKKDKALRVFVATRFPEWQDASVQVVKDIRDALVAKGLIKDKRIMPFVHNLKKRISQFGASVALKRTLPFSERETLEVGMPYLRRTLGLVSGEVFTQDEGRARVAESAGGPWKSAGGPVEASEPGQPGIQMWNP</sequence>
<comment type="similarity">
    <text evidence="1">Belongs to the class-I aminoacyl-tRNA synthetase family.</text>
</comment>
<evidence type="ECO:0000256" key="10">
    <source>
        <dbReference type="SAM" id="MobiDB-lite"/>
    </source>
</evidence>
<dbReference type="PANTHER" id="PTHR45794">
    <property type="entry name" value="LEUCYL-TRNA SYNTHETASE"/>
    <property type="match status" value="1"/>
</dbReference>
<dbReference type="EC" id="6.1.1.4" evidence="2"/>
<evidence type="ECO:0000256" key="3">
    <source>
        <dbReference type="ARBA" id="ARBA00022598"/>
    </source>
</evidence>
<dbReference type="InterPro" id="IPR014729">
    <property type="entry name" value="Rossmann-like_a/b/a_fold"/>
</dbReference>
<dbReference type="FunFam" id="3.90.740.10:FF:000001">
    <property type="entry name" value="Leucine--tRNA ligase, cytoplasmic"/>
    <property type="match status" value="1"/>
</dbReference>
<dbReference type="InterPro" id="IPR004493">
    <property type="entry name" value="Leu-tRNA-synth_Ia_arc/euk"/>
</dbReference>
<evidence type="ECO:0000256" key="9">
    <source>
        <dbReference type="ARBA" id="ARBA00047469"/>
    </source>
</evidence>
<evidence type="ECO:0000256" key="5">
    <source>
        <dbReference type="ARBA" id="ARBA00022840"/>
    </source>
</evidence>
<keyword evidence="7" id="KW-0030">Aminoacyl-tRNA synthetase</keyword>
<organism evidence="12 13">
    <name type="scientific">Hydnum rufescens UP504</name>
    <dbReference type="NCBI Taxonomy" id="1448309"/>
    <lineage>
        <taxon>Eukaryota</taxon>
        <taxon>Fungi</taxon>
        <taxon>Dikarya</taxon>
        <taxon>Basidiomycota</taxon>
        <taxon>Agaricomycotina</taxon>
        <taxon>Agaricomycetes</taxon>
        <taxon>Cantharellales</taxon>
        <taxon>Hydnaceae</taxon>
        <taxon>Hydnum</taxon>
    </lineage>
</organism>
<dbReference type="GO" id="GO:0004823">
    <property type="term" value="F:leucine-tRNA ligase activity"/>
    <property type="evidence" value="ECO:0007669"/>
    <property type="project" value="UniProtKB-EC"/>
</dbReference>
<dbReference type="GO" id="GO:0005524">
    <property type="term" value="F:ATP binding"/>
    <property type="evidence" value="ECO:0007669"/>
    <property type="project" value="UniProtKB-KW"/>
</dbReference>
<name>A0A9P6AWV8_9AGAM</name>
<keyword evidence="6" id="KW-0648">Protein biosynthesis</keyword>
<dbReference type="SUPFAM" id="SSF50677">
    <property type="entry name" value="ValRS/IleRS/LeuRS editing domain"/>
    <property type="match status" value="1"/>
</dbReference>
<keyword evidence="3" id="KW-0436">Ligase</keyword>
<dbReference type="Proteomes" id="UP000886523">
    <property type="component" value="Unassembled WGS sequence"/>
</dbReference>
<evidence type="ECO:0000256" key="2">
    <source>
        <dbReference type="ARBA" id="ARBA00013164"/>
    </source>
</evidence>
<dbReference type="PANTHER" id="PTHR45794:SF1">
    <property type="entry name" value="LEUCINE--TRNA LIGASE, CYTOPLASMIC"/>
    <property type="match status" value="1"/>
</dbReference>
<keyword evidence="4" id="KW-0547">Nucleotide-binding</keyword>
<dbReference type="AlphaFoldDB" id="A0A9P6AWV8"/>
<keyword evidence="13" id="KW-1185">Reference proteome</keyword>
<accession>A0A9P6AWV8</accession>
<evidence type="ECO:0000256" key="6">
    <source>
        <dbReference type="ARBA" id="ARBA00022917"/>
    </source>
</evidence>
<dbReference type="EMBL" id="MU128971">
    <property type="protein sequence ID" value="KAF9513498.1"/>
    <property type="molecule type" value="Genomic_DNA"/>
</dbReference>
<dbReference type="GO" id="GO:0006429">
    <property type="term" value="P:leucyl-tRNA aminoacylation"/>
    <property type="evidence" value="ECO:0007669"/>
    <property type="project" value="InterPro"/>
</dbReference>
<evidence type="ECO:0000313" key="13">
    <source>
        <dbReference type="Proteomes" id="UP000886523"/>
    </source>
</evidence>
<dbReference type="Gene3D" id="3.90.740.10">
    <property type="entry name" value="Valyl/Leucyl/Isoleucyl-tRNA synthetase, editing domain"/>
    <property type="match status" value="1"/>
</dbReference>
<reference evidence="12" key="1">
    <citation type="journal article" date="2020" name="Nat. Commun.">
        <title>Large-scale genome sequencing of mycorrhizal fungi provides insights into the early evolution of symbiotic traits.</title>
        <authorList>
            <person name="Miyauchi S."/>
            <person name="Kiss E."/>
            <person name="Kuo A."/>
            <person name="Drula E."/>
            <person name="Kohler A."/>
            <person name="Sanchez-Garcia M."/>
            <person name="Morin E."/>
            <person name="Andreopoulos B."/>
            <person name="Barry K.W."/>
            <person name="Bonito G."/>
            <person name="Buee M."/>
            <person name="Carver A."/>
            <person name="Chen C."/>
            <person name="Cichocki N."/>
            <person name="Clum A."/>
            <person name="Culley D."/>
            <person name="Crous P.W."/>
            <person name="Fauchery L."/>
            <person name="Girlanda M."/>
            <person name="Hayes R.D."/>
            <person name="Keri Z."/>
            <person name="LaButti K."/>
            <person name="Lipzen A."/>
            <person name="Lombard V."/>
            <person name="Magnuson J."/>
            <person name="Maillard F."/>
            <person name="Murat C."/>
            <person name="Nolan M."/>
            <person name="Ohm R.A."/>
            <person name="Pangilinan J."/>
            <person name="Pereira M.F."/>
            <person name="Perotto S."/>
            <person name="Peter M."/>
            <person name="Pfister S."/>
            <person name="Riley R."/>
            <person name="Sitrit Y."/>
            <person name="Stielow J.B."/>
            <person name="Szollosi G."/>
            <person name="Zifcakova L."/>
            <person name="Stursova M."/>
            <person name="Spatafora J.W."/>
            <person name="Tedersoo L."/>
            <person name="Vaario L.M."/>
            <person name="Yamada A."/>
            <person name="Yan M."/>
            <person name="Wang P."/>
            <person name="Xu J."/>
            <person name="Bruns T."/>
            <person name="Baldrian P."/>
            <person name="Vilgalys R."/>
            <person name="Dunand C."/>
            <person name="Henrissat B."/>
            <person name="Grigoriev I.V."/>
            <person name="Hibbett D."/>
            <person name="Nagy L.G."/>
            <person name="Martin F.M."/>
        </authorList>
    </citation>
    <scope>NUCLEOTIDE SEQUENCE</scope>
    <source>
        <strain evidence="12">UP504</strain>
    </source>
</reference>
<dbReference type="Pfam" id="PF00133">
    <property type="entry name" value="tRNA-synt_1"/>
    <property type="match status" value="1"/>
</dbReference>
<dbReference type="InterPro" id="IPR002300">
    <property type="entry name" value="aa-tRNA-synth_Ia"/>
</dbReference>
<dbReference type="OrthoDB" id="10249672at2759"/>
<comment type="caution">
    <text evidence="12">The sequence shown here is derived from an EMBL/GenBank/DDBJ whole genome shotgun (WGS) entry which is preliminary data.</text>
</comment>